<gene>
    <name evidence="1" type="ORF">OD750_004850</name>
</gene>
<dbReference type="EMBL" id="JAOVZO020000003">
    <property type="protein sequence ID" value="MDC8011871.1"/>
    <property type="molecule type" value="Genomic_DNA"/>
</dbReference>
<evidence type="ECO:0000313" key="2">
    <source>
        <dbReference type="Proteomes" id="UP001139971"/>
    </source>
</evidence>
<reference evidence="1" key="1">
    <citation type="submission" date="2023-02" db="EMBL/GenBank/DDBJ databases">
        <title>Tahibacter soli sp. nov. isolated from soil.</title>
        <authorList>
            <person name="Baek J.H."/>
            <person name="Lee J.K."/>
            <person name="Choi D.G."/>
            <person name="Jeon C.O."/>
        </authorList>
    </citation>
    <scope>NUCLEOTIDE SEQUENCE</scope>
    <source>
        <strain evidence="1">BL</strain>
    </source>
</reference>
<dbReference type="Proteomes" id="UP001139971">
    <property type="component" value="Unassembled WGS sequence"/>
</dbReference>
<sequence>MLLLVASAANGQTVQHYDTCGTNTVTELDAGAIRLASDDVVFEVDRSSAPTQWANYVFQPVAGFDIVVAICNEPPGPLTRCQYLDASGAGTGEFVQLQHERYFVVIEAAPEAAQSCGGVTVYMTPPLG</sequence>
<evidence type="ECO:0000313" key="1">
    <source>
        <dbReference type="EMBL" id="MDC8011871.1"/>
    </source>
</evidence>
<accession>A0A9X3YGP7</accession>
<dbReference type="AlphaFoldDB" id="A0A9X3YGP7"/>
<comment type="caution">
    <text evidence="1">The sequence shown here is derived from an EMBL/GenBank/DDBJ whole genome shotgun (WGS) entry which is preliminary data.</text>
</comment>
<organism evidence="1 2">
    <name type="scientific">Tahibacter soli</name>
    <dbReference type="NCBI Taxonomy" id="2983605"/>
    <lineage>
        <taxon>Bacteria</taxon>
        <taxon>Pseudomonadati</taxon>
        <taxon>Pseudomonadota</taxon>
        <taxon>Gammaproteobacteria</taxon>
        <taxon>Lysobacterales</taxon>
        <taxon>Rhodanobacteraceae</taxon>
        <taxon>Tahibacter</taxon>
    </lineage>
</organism>
<keyword evidence="2" id="KW-1185">Reference proteome</keyword>
<proteinExistence type="predicted"/>
<protein>
    <submittedName>
        <fullName evidence="1">Uncharacterized protein</fullName>
    </submittedName>
</protein>
<dbReference type="RefSeq" id="WP_263543140.1">
    <property type="nucleotide sequence ID" value="NZ_JAOVZO020000003.1"/>
</dbReference>
<name>A0A9X3YGP7_9GAMM</name>